<keyword evidence="2" id="KW-0067">ATP-binding</keyword>
<dbReference type="GO" id="GO:0004467">
    <property type="term" value="F:long-chain fatty acid-CoA ligase activity"/>
    <property type="evidence" value="ECO:0007669"/>
    <property type="project" value="TreeGrafter"/>
</dbReference>
<keyword evidence="3" id="KW-0812">Transmembrane</keyword>
<reference evidence="6" key="1">
    <citation type="submission" date="2017-01" db="EMBL/GenBank/DDBJ databases">
        <authorList>
            <person name="Wang Y."/>
            <person name="White M."/>
            <person name="Kvist S."/>
            <person name="Moncalvo J.-M."/>
        </authorList>
    </citation>
    <scope>NUCLEOTIDE SEQUENCE [LARGE SCALE GENOMIC DNA]</scope>
    <source>
        <strain evidence="6">ID-206-W2</strain>
    </source>
</reference>
<feature type="transmembrane region" description="Helical" evidence="3">
    <location>
        <begin position="6"/>
        <end position="25"/>
    </location>
</feature>
<dbReference type="InterPro" id="IPR042099">
    <property type="entry name" value="ANL_N_sf"/>
</dbReference>
<evidence type="ECO:0000313" key="5">
    <source>
        <dbReference type="EMBL" id="OMJ22079.1"/>
    </source>
</evidence>
<dbReference type="GO" id="GO:0005524">
    <property type="term" value="F:ATP binding"/>
    <property type="evidence" value="ECO:0007669"/>
    <property type="project" value="UniProtKB-KW"/>
</dbReference>
<feature type="domain" description="AMP-dependent synthetase/ligase" evidence="4">
    <location>
        <begin position="137"/>
        <end position="511"/>
    </location>
</feature>
<dbReference type="AlphaFoldDB" id="A0A1R1Y5E4"/>
<keyword evidence="6" id="KW-1185">Reference proteome</keyword>
<protein>
    <submittedName>
        <fullName evidence="5">Long-chain-fatty-acid-CoA ligase 1</fullName>
    </submittedName>
</protein>
<dbReference type="PANTHER" id="PTHR43272">
    <property type="entry name" value="LONG-CHAIN-FATTY-ACID--COA LIGASE"/>
    <property type="match status" value="1"/>
</dbReference>
<keyword evidence="3" id="KW-1133">Transmembrane helix</keyword>
<dbReference type="Pfam" id="PF00501">
    <property type="entry name" value="AMP-binding"/>
    <property type="match status" value="1"/>
</dbReference>
<keyword evidence="3" id="KW-0472">Membrane</keyword>
<evidence type="ECO:0000313" key="6">
    <source>
        <dbReference type="Proteomes" id="UP000187429"/>
    </source>
</evidence>
<evidence type="ECO:0000256" key="3">
    <source>
        <dbReference type="SAM" id="Phobius"/>
    </source>
</evidence>
<dbReference type="PANTHER" id="PTHR43272:SF33">
    <property type="entry name" value="AMP-BINDING DOMAIN-CONTAINING PROTEIN-RELATED"/>
    <property type="match status" value="1"/>
</dbReference>
<organism evidence="5 6">
    <name type="scientific">Smittium culicis</name>
    <dbReference type="NCBI Taxonomy" id="133412"/>
    <lineage>
        <taxon>Eukaryota</taxon>
        <taxon>Fungi</taxon>
        <taxon>Fungi incertae sedis</taxon>
        <taxon>Zoopagomycota</taxon>
        <taxon>Kickxellomycotina</taxon>
        <taxon>Harpellomycetes</taxon>
        <taxon>Harpellales</taxon>
        <taxon>Legeriomycetaceae</taxon>
        <taxon>Smittium</taxon>
    </lineage>
</organism>
<gene>
    <name evidence="5" type="ORF">AYI69_g5541</name>
</gene>
<dbReference type="SUPFAM" id="SSF56801">
    <property type="entry name" value="Acetyl-CoA synthetase-like"/>
    <property type="match status" value="1"/>
</dbReference>
<evidence type="ECO:0000259" key="4">
    <source>
        <dbReference type="Pfam" id="PF00501"/>
    </source>
</evidence>
<dbReference type="Proteomes" id="UP000187429">
    <property type="component" value="Unassembled WGS sequence"/>
</dbReference>
<dbReference type="GO" id="GO:0016020">
    <property type="term" value="C:membrane"/>
    <property type="evidence" value="ECO:0007669"/>
    <property type="project" value="TreeGrafter"/>
</dbReference>
<dbReference type="InterPro" id="IPR000873">
    <property type="entry name" value="AMP-dep_synth/lig_dom"/>
</dbReference>
<accession>A0A1R1Y5E4</accession>
<name>A0A1R1Y5E4_9FUNG</name>
<keyword evidence="5" id="KW-0436">Ligase</keyword>
<evidence type="ECO:0000256" key="2">
    <source>
        <dbReference type="ARBA" id="ARBA00022840"/>
    </source>
</evidence>
<sequence length="683" mass="76920">MPDFFLIFFTLFVVVLSIIYLGFFMSRNKMPDTHPLITREQSNVSKIRSSSSESLIYRNRIVNLSDKLASSFDPAVTTLSDLVSRSFDLNSLNFKLSETDKKLSDPKTSSDILTDSKNLYSSLINIKNISKFSSQITIAILLEPSYEWFISYLTSIHYGFIFIPLQHSESETEIFLTLDHSKVNTIITNHSWAKKLSKYSSPLNIIITGESDTPLAKHKSHSITTFNDLVSPKNTPNLNHLSPQKISPNQIAYVLYERDYNNNLVGNVISHSNSLSIASSYHSILPKNSQISSKDTFFLAESLADPSAINLLNLAILFGSSISVSQSDDSEITINQMYLYSPSIIYLPPLLLRDLASLMRSNIYRMPTVEVKLFEMGYSFVSHCILNRSFIPGFSFWDFAYFLHYRRTIGNNAKIIYTTGNDQPTTISFLRTLFGCQIFSTGGPSSVAGALCCNIYGDYQQEKYPGIGPPLPCCEIKLVEHNDNSIKLSPNETPNPRGLIYVRGNNVSNSLWDPSTPDSPTLPSPNLSSDGWLNLNSYGQFLPNRTLQLLSRSFINNVPTSTIQQLCLNSKYVADAHVYLNPSSSKNLSIVVHPRSQALYDSCKSSKMPYMLKNVAKNKFAISLVHDDLWRIFVKNKINFFLLDSEKSPPNNTDSNQSSFELILTPERFKRSNEWINSCGLPK</sequence>
<dbReference type="Gene3D" id="3.40.50.12780">
    <property type="entry name" value="N-terminal domain of ligase-like"/>
    <property type="match status" value="1"/>
</dbReference>
<comment type="caution">
    <text evidence="5">The sequence shown here is derived from an EMBL/GenBank/DDBJ whole genome shotgun (WGS) entry which is preliminary data.</text>
</comment>
<dbReference type="GO" id="GO:0005783">
    <property type="term" value="C:endoplasmic reticulum"/>
    <property type="evidence" value="ECO:0007669"/>
    <property type="project" value="TreeGrafter"/>
</dbReference>
<dbReference type="OrthoDB" id="1700726at2759"/>
<keyword evidence="1" id="KW-0547">Nucleotide-binding</keyword>
<proteinExistence type="predicted"/>
<dbReference type="EMBL" id="LSSM01002339">
    <property type="protein sequence ID" value="OMJ22079.1"/>
    <property type="molecule type" value="Genomic_DNA"/>
</dbReference>
<evidence type="ECO:0000256" key="1">
    <source>
        <dbReference type="ARBA" id="ARBA00022741"/>
    </source>
</evidence>